<evidence type="ECO:0000256" key="3">
    <source>
        <dbReference type="ARBA" id="ARBA00022989"/>
    </source>
</evidence>
<keyword evidence="4 5" id="KW-0472">Membrane</keyword>
<dbReference type="Proteomes" id="UP001190452">
    <property type="component" value="Unassembled WGS sequence"/>
</dbReference>
<feature type="transmembrane region" description="Helical" evidence="5">
    <location>
        <begin position="384"/>
        <end position="406"/>
    </location>
</feature>
<dbReference type="InterPro" id="IPR011701">
    <property type="entry name" value="MFS"/>
</dbReference>
<dbReference type="EMBL" id="CATVXE010000005">
    <property type="protein sequence ID" value="CAJ0681718.1"/>
    <property type="molecule type" value="Genomic_DNA"/>
</dbReference>
<evidence type="ECO:0000313" key="8">
    <source>
        <dbReference type="EMBL" id="CAJ0865510.1"/>
    </source>
</evidence>
<reference evidence="7 10" key="1">
    <citation type="submission" date="2023-07" db="EMBL/GenBank/DDBJ databases">
        <authorList>
            <person name="Peeters C."/>
        </authorList>
    </citation>
    <scope>NUCLEOTIDE SEQUENCE</scope>
    <source>
        <strain evidence="8 10">R-77569</strain>
        <strain evidence="7">R-77591</strain>
    </source>
</reference>
<dbReference type="GO" id="GO:0022857">
    <property type="term" value="F:transmembrane transporter activity"/>
    <property type="evidence" value="ECO:0007669"/>
    <property type="project" value="InterPro"/>
</dbReference>
<evidence type="ECO:0000313" key="7">
    <source>
        <dbReference type="EMBL" id="CAJ0681718.1"/>
    </source>
</evidence>
<proteinExistence type="predicted"/>
<evidence type="ECO:0000313" key="10">
    <source>
        <dbReference type="Proteomes" id="UP001190452"/>
    </source>
</evidence>
<feature type="domain" description="Major facilitator superfamily (MFS) profile" evidence="6">
    <location>
        <begin position="10"/>
        <end position="410"/>
    </location>
</feature>
<gene>
    <name evidence="8" type="ORF">R77569_01802</name>
    <name evidence="7" type="ORF">R77591_01474</name>
</gene>
<dbReference type="InterPro" id="IPR020846">
    <property type="entry name" value="MFS_dom"/>
</dbReference>
<feature type="transmembrane region" description="Helical" evidence="5">
    <location>
        <begin position="294"/>
        <end position="313"/>
    </location>
</feature>
<dbReference type="AlphaFoldDB" id="A0AAD2APM6"/>
<keyword evidence="10" id="KW-1185">Reference proteome</keyword>
<dbReference type="PANTHER" id="PTHR11662:SF399">
    <property type="entry name" value="FI19708P1-RELATED"/>
    <property type="match status" value="1"/>
</dbReference>
<dbReference type="InterPro" id="IPR036259">
    <property type="entry name" value="MFS_trans_sf"/>
</dbReference>
<dbReference type="InterPro" id="IPR050382">
    <property type="entry name" value="MFS_Na/Anion_cotransporter"/>
</dbReference>
<dbReference type="EMBL" id="CAUDKV010000006">
    <property type="protein sequence ID" value="CAJ0865510.1"/>
    <property type="molecule type" value="Genomic_DNA"/>
</dbReference>
<dbReference type="PROSITE" id="PS50850">
    <property type="entry name" value="MFS"/>
    <property type="match status" value="1"/>
</dbReference>
<feature type="transmembrane region" description="Helical" evidence="5">
    <location>
        <begin position="268"/>
        <end position="287"/>
    </location>
</feature>
<comment type="subcellular location">
    <subcellularLocation>
        <location evidence="1">Membrane</location>
        <topology evidence="1">Multi-pass membrane protein</topology>
    </subcellularLocation>
</comment>
<keyword evidence="2 5" id="KW-0812">Transmembrane</keyword>
<dbReference type="PANTHER" id="PTHR11662">
    <property type="entry name" value="SOLUTE CARRIER FAMILY 17"/>
    <property type="match status" value="1"/>
</dbReference>
<dbReference type="GO" id="GO:0016020">
    <property type="term" value="C:membrane"/>
    <property type="evidence" value="ECO:0007669"/>
    <property type="project" value="UniProtKB-SubCell"/>
</dbReference>
<feature type="transmembrane region" description="Helical" evidence="5">
    <location>
        <begin position="226"/>
        <end position="248"/>
    </location>
</feature>
<feature type="transmembrane region" description="Helical" evidence="5">
    <location>
        <begin position="12"/>
        <end position="32"/>
    </location>
</feature>
<feature type="transmembrane region" description="Helical" evidence="5">
    <location>
        <begin position="107"/>
        <end position="130"/>
    </location>
</feature>
<comment type="caution">
    <text evidence="7">The sequence shown here is derived from an EMBL/GenBank/DDBJ whole genome shotgun (WGS) entry which is preliminary data.</text>
</comment>
<feature type="transmembrane region" description="Helical" evidence="5">
    <location>
        <begin position="170"/>
        <end position="191"/>
    </location>
</feature>
<dbReference type="SUPFAM" id="SSF103473">
    <property type="entry name" value="MFS general substrate transporter"/>
    <property type="match status" value="1"/>
</dbReference>
<evidence type="ECO:0000256" key="4">
    <source>
        <dbReference type="ARBA" id="ARBA00023136"/>
    </source>
</evidence>
<dbReference type="RefSeq" id="WP_063394573.1">
    <property type="nucleotide sequence ID" value="NZ_CATVWW010000008.1"/>
</dbReference>
<dbReference type="Pfam" id="PF07690">
    <property type="entry name" value="MFS_1"/>
    <property type="match status" value="1"/>
</dbReference>
<evidence type="ECO:0000313" key="9">
    <source>
        <dbReference type="Proteomes" id="UP001190002"/>
    </source>
</evidence>
<protein>
    <recommendedName>
        <fullName evidence="6">Major facilitator superfamily (MFS) profile domain-containing protein</fullName>
    </recommendedName>
</protein>
<sequence>MNSNAQRWLGVITLFLVVAISYVDRINIAVLITQHDFLQHMGIAANDRSSQGLLATAFMAGYGLSAIVFTPFCAALFGVRRSLIYGLTLWGVITIASPWFHSYMELLASRFILGFAEGPLFSLGASYIKAHFDSKESGKPNAIFNMGTGIGLAVGYPLVGYAIASADWESSFHLLGLCNLLLGIPLVLAFVRMPARYAALPRPESFPAALSTVGDMFRGAFHTRHIFTMTVLTAAFLAYLWGSSNWLPTYLKEARGFSLREMGWMASMPQYAAVLGVLLGGLLLDVIPRRRVPLVFVLGSLGVAVAVLLAINSTDRYAAAYWLTAASLCWGLQSPAIPSTVQFNAAPEHVACAFGVVNGVGSLVAGFMPAVMGVVIGLGSGGGLAAGFGSLVGTQLIVLLCGLALLRGGAQAAPAVPGAVHPVTGK</sequence>
<feature type="transmembrane region" description="Helical" evidence="5">
    <location>
        <begin position="83"/>
        <end position="101"/>
    </location>
</feature>
<feature type="transmembrane region" description="Helical" evidence="5">
    <location>
        <begin position="319"/>
        <end position="338"/>
    </location>
</feature>
<dbReference type="Gene3D" id="1.20.1250.20">
    <property type="entry name" value="MFS general substrate transporter like domains"/>
    <property type="match status" value="2"/>
</dbReference>
<evidence type="ECO:0000256" key="5">
    <source>
        <dbReference type="SAM" id="Phobius"/>
    </source>
</evidence>
<evidence type="ECO:0000256" key="1">
    <source>
        <dbReference type="ARBA" id="ARBA00004141"/>
    </source>
</evidence>
<keyword evidence="3 5" id="KW-1133">Transmembrane helix</keyword>
<accession>A0AAD2APM6</accession>
<organism evidence="7 9">
    <name type="scientific">Ralstonia mannitolilytica</name>
    <dbReference type="NCBI Taxonomy" id="105219"/>
    <lineage>
        <taxon>Bacteria</taxon>
        <taxon>Pseudomonadati</taxon>
        <taxon>Pseudomonadota</taxon>
        <taxon>Betaproteobacteria</taxon>
        <taxon>Burkholderiales</taxon>
        <taxon>Burkholderiaceae</taxon>
        <taxon>Ralstonia</taxon>
    </lineage>
</organism>
<feature type="transmembrane region" description="Helical" evidence="5">
    <location>
        <begin position="350"/>
        <end position="378"/>
    </location>
</feature>
<evidence type="ECO:0000259" key="6">
    <source>
        <dbReference type="PROSITE" id="PS50850"/>
    </source>
</evidence>
<name>A0AAD2APM6_9RALS</name>
<feature type="transmembrane region" description="Helical" evidence="5">
    <location>
        <begin position="52"/>
        <end position="76"/>
    </location>
</feature>
<evidence type="ECO:0000256" key="2">
    <source>
        <dbReference type="ARBA" id="ARBA00022692"/>
    </source>
</evidence>
<dbReference type="Proteomes" id="UP001190002">
    <property type="component" value="Unassembled WGS sequence"/>
</dbReference>
<feature type="transmembrane region" description="Helical" evidence="5">
    <location>
        <begin position="142"/>
        <end position="164"/>
    </location>
</feature>